<accession>A0A0S4LLH8</accession>
<proteinExistence type="predicted"/>
<gene>
    <name evidence="1" type="ORF">COMA2_30328</name>
</gene>
<evidence type="ECO:0000313" key="1">
    <source>
        <dbReference type="EMBL" id="CUS37549.1"/>
    </source>
</evidence>
<protein>
    <submittedName>
        <fullName evidence="1">Uncharacterized protein</fullName>
    </submittedName>
</protein>
<evidence type="ECO:0000313" key="2">
    <source>
        <dbReference type="Proteomes" id="UP000198736"/>
    </source>
</evidence>
<keyword evidence="2" id="KW-1185">Reference proteome</keyword>
<organism evidence="1 2">
    <name type="scientific">Candidatus Nitrospira nitrificans</name>
    <dbReference type="NCBI Taxonomy" id="1742973"/>
    <lineage>
        <taxon>Bacteria</taxon>
        <taxon>Pseudomonadati</taxon>
        <taxon>Nitrospirota</taxon>
        <taxon>Nitrospiria</taxon>
        <taxon>Nitrospirales</taxon>
        <taxon>Nitrospiraceae</taxon>
        <taxon>Nitrospira</taxon>
    </lineage>
</organism>
<name>A0A0S4LLH8_9BACT</name>
<sequence length="74" mass="8425">MAKQRKPDPRIRPIASKIPLALYHQLQDFKEKVAKGEVTDSLIVMRALEFYLSEATRFGVDNKNRVTLPPATKS</sequence>
<dbReference type="AlphaFoldDB" id="A0A0S4LLH8"/>
<reference evidence="2" key="1">
    <citation type="submission" date="2015-10" db="EMBL/GenBank/DDBJ databases">
        <authorList>
            <person name="Luecker S."/>
            <person name="Luecker S."/>
        </authorList>
    </citation>
    <scope>NUCLEOTIDE SEQUENCE [LARGE SCALE GENOMIC DNA]</scope>
</reference>
<dbReference type="Proteomes" id="UP000198736">
    <property type="component" value="Unassembled WGS sequence"/>
</dbReference>
<dbReference type="EMBL" id="CZPZ01000023">
    <property type="protein sequence ID" value="CUS37549.1"/>
    <property type="molecule type" value="Genomic_DNA"/>
</dbReference>